<reference evidence="1 2" key="1">
    <citation type="submission" date="2018-06" db="EMBL/GenBank/DDBJ databases">
        <title>Genomic Encyclopedia of Archaeal and Bacterial Type Strains, Phase II (KMG-II): from individual species to whole genera.</title>
        <authorList>
            <person name="Goeker M."/>
        </authorList>
    </citation>
    <scope>NUCLEOTIDE SEQUENCE [LARGE SCALE GENOMIC DNA]</scope>
    <source>
        <strain evidence="1 2">KACC 16626</strain>
    </source>
</reference>
<evidence type="ECO:0000313" key="2">
    <source>
        <dbReference type="Proteomes" id="UP000247416"/>
    </source>
</evidence>
<sequence>MYVAKLIENKSEVLLGKVDRPFFVPIQLIELKLNADNLDNAITQASERLDPIINNPATMRIEQLSNDALILSFRNRQDGLKVSYELQAYN</sequence>
<dbReference type="AlphaFoldDB" id="A0A318TUJ6"/>
<evidence type="ECO:0000313" key="1">
    <source>
        <dbReference type="EMBL" id="PYF08472.1"/>
    </source>
</evidence>
<dbReference type="OrthoDB" id="2739801at2"/>
<dbReference type="Proteomes" id="UP000247416">
    <property type="component" value="Unassembled WGS sequence"/>
</dbReference>
<dbReference type="RefSeq" id="WP_107931685.1">
    <property type="nucleotide sequence ID" value="NZ_CP085009.1"/>
</dbReference>
<gene>
    <name evidence="1" type="ORF">BJ095_102238</name>
</gene>
<organism evidence="1 2">
    <name type="scientific">Ureibacillus chungkukjangi</name>
    <dbReference type="NCBI Taxonomy" id="1202712"/>
    <lineage>
        <taxon>Bacteria</taxon>
        <taxon>Bacillati</taxon>
        <taxon>Bacillota</taxon>
        <taxon>Bacilli</taxon>
        <taxon>Bacillales</taxon>
        <taxon>Caryophanaceae</taxon>
        <taxon>Ureibacillus</taxon>
    </lineage>
</organism>
<name>A0A318TUJ6_9BACL</name>
<dbReference type="EMBL" id="QJTJ01000002">
    <property type="protein sequence ID" value="PYF08472.1"/>
    <property type="molecule type" value="Genomic_DNA"/>
</dbReference>
<keyword evidence="2" id="KW-1185">Reference proteome</keyword>
<accession>A0A318TUJ6</accession>
<protein>
    <submittedName>
        <fullName evidence="1">Uncharacterized protein</fullName>
    </submittedName>
</protein>
<comment type="caution">
    <text evidence="1">The sequence shown here is derived from an EMBL/GenBank/DDBJ whole genome shotgun (WGS) entry which is preliminary data.</text>
</comment>
<proteinExistence type="predicted"/>